<dbReference type="Pfam" id="PF11773">
    <property type="entry name" value="ComGE"/>
    <property type="match status" value="1"/>
</dbReference>
<dbReference type="NCBIfam" id="NF041013">
    <property type="entry name" value="T4P_ComGE"/>
    <property type="match status" value="1"/>
</dbReference>
<dbReference type="InterPro" id="IPR053468">
    <property type="entry name" value="ComGE-like"/>
</dbReference>
<feature type="transmembrane region" description="Helical" evidence="1">
    <location>
        <begin position="12"/>
        <end position="31"/>
    </location>
</feature>
<comment type="caution">
    <text evidence="2">The sequence shown here is derived from an EMBL/GenBank/DDBJ whole genome shotgun (WGS) entry which is preliminary data.</text>
</comment>
<organism evidence="2 3">
    <name type="scientific">Lactococcus lactis</name>
    <dbReference type="NCBI Taxonomy" id="1358"/>
    <lineage>
        <taxon>Bacteria</taxon>
        <taxon>Bacillati</taxon>
        <taxon>Bacillota</taxon>
        <taxon>Bacilli</taxon>
        <taxon>Lactobacillales</taxon>
        <taxon>Streptococcaceae</taxon>
        <taxon>Lactococcus</taxon>
    </lineage>
</organism>
<evidence type="ECO:0000313" key="3">
    <source>
        <dbReference type="Proteomes" id="UP001152656"/>
    </source>
</evidence>
<proteinExistence type="predicted"/>
<keyword evidence="1" id="KW-0472">Membrane</keyword>
<reference evidence="2" key="2">
    <citation type="journal article" date="2023" name="Food Microbiol.">
        <title>Evaluation of the fermentation potential of lactic acid bacteria isolated from herbs, fruits and vegetables as starter cultures in nut-based milk alternatives.</title>
        <authorList>
            <person name="Huang W."/>
            <person name="Dong A."/>
            <person name="Pham H.T."/>
            <person name="Zhou C."/>
            <person name="Huo Z."/>
            <person name="Watjen A.P."/>
            <person name="Prakash S."/>
            <person name="Bang-Berthelsen C.H."/>
            <person name="Turner M.S."/>
        </authorList>
    </citation>
    <scope>NUCLEOTIDE SEQUENCE</scope>
    <source>
        <strain evidence="2">581</strain>
    </source>
</reference>
<evidence type="ECO:0000256" key="1">
    <source>
        <dbReference type="SAM" id="Phobius"/>
    </source>
</evidence>
<gene>
    <name evidence="2" type="primary">comGE</name>
    <name evidence="2" type="ORF">OGZ39_07970</name>
</gene>
<reference evidence="2" key="1">
    <citation type="submission" date="2022-10" db="EMBL/GenBank/DDBJ databases">
        <authorList>
            <person name="Turner M.S."/>
            <person name="Huang W."/>
        </authorList>
    </citation>
    <scope>NUCLEOTIDE SEQUENCE</scope>
    <source>
        <strain evidence="2">581</strain>
    </source>
</reference>
<accession>A0A9X4S2Y8</accession>
<sequence>MKNEILMTRAFTLLESLLVLLIISFITTLFSSEIIQTVHLFKGELFVLQFENFYKRSQEEAALLQKSESLISIALLAFLVSFIVSSLVQVRQKDTEENQKIEALNVAQMAIESHLTELSINGSDIKIKENQNLLIISNHGKEIMRLELQS</sequence>
<dbReference type="RefSeq" id="WP_278216259.1">
    <property type="nucleotide sequence ID" value="NZ_JAOWLP010000005.1"/>
</dbReference>
<evidence type="ECO:0000313" key="2">
    <source>
        <dbReference type="EMBL" id="MDG4981592.1"/>
    </source>
</evidence>
<name>A0A9X4S2Y8_9LACT</name>
<keyword evidence="1" id="KW-0812">Transmembrane</keyword>
<dbReference type="InterPro" id="IPR021749">
    <property type="entry name" value="ComGE"/>
</dbReference>
<dbReference type="Proteomes" id="UP001152656">
    <property type="component" value="Unassembled WGS sequence"/>
</dbReference>
<protein>
    <submittedName>
        <fullName evidence="2">Competence type IV pilus minor pilin ComGE</fullName>
    </submittedName>
</protein>
<dbReference type="EMBL" id="JAOWLP010000005">
    <property type="protein sequence ID" value="MDG4981592.1"/>
    <property type="molecule type" value="Genomic_DNA"/>
</dbReference>
<keyword evidence="1" id="KW-1133">Transmembrane helix</keyword>
<feature type="transmembrane region" description="Helical" evidence="1">
    <location>
        <begin position="70"/>
        <end position="90"/>
    </location>
</feature>
<dbReference type="AlphaFoldDB" id="A0A9X4S2Y8"/>